<feature type="compositionally biased region" description="Polar residues" evidence="1">
    <location>
        <begin position="120"/>
        <end position="131"/>
    </location>
</feature>
<dbReference type="OrthoDB" id="5875441at2759"/>
<evidence type="ECO:0000256" key="1">
    <source>
        <dbReference type="SAM" id="MobiDB-lite"/>
    </source>
</evidence>
<protein>
    <submittedName>
        <fullName evidence="2">Uncharacterized protein</fullName>
    </submittedName>
</protein>
<gene>
    <name evidence="2" type="ORF">CRE_22694</name>
</gene>
<reference evidence="2" key="1">
    <citation type="submission" date="2007-07" db="EMBL/GenBank/DDBJ databases">
        <title>PCAP assembly of the Caenorhabditis remanei genome.</title>
        <authorList>
            <consortium name="The Caenorhabditis remanei Sequencing Consortium"/>
            <person name="Wilson R.K."/>
        </authorList>
    </citation>
    <scope>NUCLEOTIDE SEQUENCE [LARGE SCALE GENOMIC DNA]</scope>
    <source>
        <strain evidence="2">PB4641</strain>
    </source>
</reference>
<sequence>MSIHKPLKPDVFQSNFLIIKFVEVLSMKMKFFKNLKQFYILARLFQMRIIVILSLDFMPIEMSKTVFPFDDIFRITFSGSFLPSQSKTGEIIPGDVSDPHFEKFNLQNAPVIPSWRQKGMRNSSTSFTPSNASETSSTETTATDHSVPYQSEIMNSDAEKPLSRIPKYNKYSTTSSLYLLLFPV</sequence>
<accession>E3NHK1</accession>
<dbReference type="AlphaFoldDB" id="E3NHK1"/>
<evidence type="ECO:0000313" key="2">
    <source>
        <dbReference type="EMBL" id="EFO98077.1"/>
    </source>
</evidence>
<evidence type="ECO:0000313" key="3">
    <source>
        <dbReference type="Proteomes" id="UP000008281"/>
    </source>
</evidence>
<feature type="region of interest" description="Disordered" evidence="1">
    <location>
        <begin position="117"/>
        <end position="155"/>
    </location>
</feature>
<dbReference type="Proteomes" id="UP000008281">
    <property type="component" value="Unassembled WGS sequence"/>
</dbReference>
<name>E3NHK1_CAERE</name>
<dbReference type="InParanoid" id="E3NHK1"/>
<dbReference type="eggNOG" id="ENOG502TM53">
    <property type="taxonomic scope" value="Eukaryota"/>
</dbReference>
<dbReference type="HOGENOM" id="CLU_1469547_0_0_1"/>
<dbReference type="EMBL" id="DS268678">
    <property type="protein sequence ID" value="EFO98077.1"/>
    <property type="molecule type" value="Genomic_DNA"/>
</dbReference>
<proteinExistence type="predicted"/>
<keyword evidence="3" id="KW-1185">Reference proteome</keyword>
<organism evidence="3">
    <name type="scientific">Caenorhabditis remanei</name>
    <name type="common">Caenorhabditis vulgaris</name>
    <dbReference type="NCBI Taxonomy" id="31234"/>
    <lineage>
        <taxon>Eukaryota</taxon>
        <taxon>Metazoa</taxon>
        <taxon>Ecdysozoa</taxon>
        <taxon>Nematoda</taxon>
        <taxon>Chromadorea</taxon>
        <taxon>Rhabditida</taxon>
        <taxon>Rhabditina</taxon>
        <taxon>Rhabditomorpha</taxon>
        <taxon>Rhabditoidea</taxon>
        <taxon>Rhabditidae</taxon>
        <taxon>Peloderinae</taxon>
        <taxon>Caenorhabditis</taxon>
    </lineage>
</organism>
<feature type="compositionally biased region" description="Low complexity" evidence="1">
    <location>
        <begin position="132"/>
        <end position="143"/>
    </location>
</feature>